<dbReference type="RefSeq" id="WP_344992130.1">
    <property type="nucleotide sequence ID" value="NZ_BAAAXV010000005.1"/>
</dbReference>
<reference evidence="2 3" key="1">
    <citation type="submission" date="2024-09" db="EMBL/GenBank/DDBJ databases">
        <authorList>
            <person name="Sun Q."/>
            <person name="Mori K."/>
        </authorList>
    </citation>
    <scope>NUCLEOTIDE SEQUENCE [LARGE SCALE GENOMIC DNA]</scope>
    <source>
        <strain evidence="2 3">JCM 3143</strain>
    </source>
</reference>
<feature type="domain" description="Nudix hydrolase" evidence="1">
    <location>
        <begin position="49"/>
        <end position="103"/>
    </location>
</feature>
<comment type="caution">
    <text evidence="2">The sequence shown here is derived from an EMBL/GenBank/DDBJ whole genome shotgun (WGS) entry which is preliminary data.</text>
</comment>
<evidence type="ECO:0000313" key="2">
    <source>
        <dbReference type="EMBL" id="MFB9625608.1"/>
    </source>
</evidence>
<proteinExistence type="predicted"/>
<dbReference type="Gene3D" id="3.90.79.10">
    <property type="entry name" value="Nucleoside Triphosphate Pyrophosphohydrolase"/>
    <property type="match status" value="1"/>
</dbReference>
<name>A0ABV5S4A1_9ACTN</name>
<evidence type="ECO:0000259" key="1">
    <source>
        <dbReference type="Pfam" id="PF00293"/>
    </source>
</evidence>
<dbReference type="EMBL" id="JBHMBW010000018">
    <property type="protein sequence ID" value="MFB9625608.1"/>
    <property type="molecule type" value="Genomic_DNA"/>
</dbReference>
<gene>
    <name evidence="2" type="ORF">ACFFSA_21200</name>
</gene>
<dbReference type="SUPFAM" id="SSF55811">
    <property type="entry name" value="Nudix"/>
    <property type="match status" value="1"/>
</dbReference>
<sequence length="195" mass="20781">MIVTVSPEEIGAVLARYLAAAPHRGLATAPLIAALGMSGDVASRRTFPLHVTCSAVVVDAVGDVLMIWHREHGRWRLPGGHIEPEDPTMYGAALRGLEAVIGVAWYDTIPAVPDDDVPVDVNVHRVPASSVEGEPSHVHADFRYAFMADRGGMSVAGNAGTAFSWRPPYELLSPRFGASASRGVRFSCRGRSAKA</sequence>
<dbReference type="InterPro" id="IPR000086">
    <property type="entry name" value="NUDIX_hydrolase_dom"/>
</dbReference>
<organism evidence="2 3">
    <name type="scientific">Nonomuraea helvata</name>
    <dbReference type="NCBI Taxonomy" id="37484"/>
    <lineage>
        <taxon>Bacteria</taxon>
        <taxon>Bacillati</taxon>
        <taxon>Actinomycetota</taxon>
        <taxon>Actinomycetes</taxon>
        <taxon>Streptosporangiales</taxon>
        <taxon>Streptosporangiaceae</taxon>
        <taxon>Nonomuraea</taxon>
    </lineage>
</organism>
<protein>
    <submittedName>
        <fullName evidence="2">NUDIX domain-containing protein</fullName>
    </submittedName>
</protein>
<accession>A0ABV5S4A1</accession>
<dbReference type="Pfam" id="PF00293">
    <property type="entry name" value="NUDIX"/>
    <property type="match status" value="1"/>
</dbReference>
<dbReference type="Proteomes" id="UP001589532">
    <property type="component" value="Unassembled WGS sequence"/>
</dbReference>
<keyword evidence="3" id="KW-1185">Reference proteome</keyword>
<evidence type="ECO:0000313" key="3">
    <source>
        <dbReference type="Proteomes" id="UP001589532"/>
    </source>
</evidence>
<dbReference type="InterPro" id="IPR015797">
    <property type="entry name" value="NUDIX_hydrolase-like_dom_sf"/>
</dbReference>